<comment type="caution">
    <text evidence="2">The sequence shown here is derived from an EMBL/GenBank/DDBJ whole genome shotgun (WGS) entry which is preliminary data.</text>
</comment>
<evidence type="ECO:0008006" key="4">
    <source>
        <dbReference type="Google" id="ProtNLM"/>
    </source>
</evidence>
<dbReference type="AlphaFoldDB" id="A0A512NH71"/>
<proteinExistence type="predicted"/>
<name>A0A512NH71_9HYPH</name>
<organism evidence="2 3">
    <name type="scientific">Reyranella soli</name>
    <dbReference type="NCBI Taxonomy" id="1230389"/>
    <lineage>
        <taxon>Bacteria</taxon>
        <taxon>Pseudomonadati</taxon>
        <taxon>Pseudomonadota</taxon>
        <taxon>Alphaproteobacteria</taxon>
        <taxon>Hyphomicrobiales</taxon>
        <taxon>Reyranellaceae</taxon>
        <taxon>Reyranella</taxon>
    </lineage>
</organism>
<evidence type="ECO:0000313" key="3">
    <source>
        <dbReference type="Proteomes" id="UP000321058"/>
    </source>
</evidence>
<evidence type="ECO:0000313" key="2">
    <source>
        <dbReference type="EMBL" id="GEP58298.1"/>
    </source>
</evidence>
<dbReference type="InterPro" id="IPR036366">
    <property type="entry name" value="PGBDSf"/>
</dbReference>
<reference evidence="2 3" key="1">
    <citation type="submission" date="2019-07" db="EMBL/GenBank/DDBJ databases">
        <title>Whole genome shotgun sequence of Reyranella soli NBRC 108950.</title>
        <authorList>
            <person name="Hosoyama A."/>
            <person name="Uohara A."/>
            <person name="Ohji S."/>
            <person name="Ichikawa N."/>
        </authorList>
    </citation>
    <scope>NUCLEOTIDE SEQUENCE [LARGE SCALE GENOMIC DNA]</scope>
    <source>
        <strain evidence="2 3">NBRC 108950</strain>
    </source>
</reference>
<accession>A0A512NH71</accession>
<gene>
    <name evidence="2" type="ORF">RSO01_54640</name>
</gene>
<dbReference type="OrthoDB" id="242200at2"/>
<feature type="compositionally biased region" description="Polar residues" evidence="1">
    <location>
        <begin position="125"/>
        <end position="137"/>
    </location>
</feature>
<evidence type="ECO:0000256" key="1">
    <source>
        <dbReference type="SAM" id="MobiDB-lite"/>
    </source>
</evidence>
<protein>
    <recommendedName>
        <fullName evidence="4">Peptidoglycan binding-like domain-containing protein</fullName>
    </recommendedName>
</protein>
<dbReference type="EMBL" id="BKAJ01000097">
    <property type="protein sequence ID" value="GEP58298.1"/>
    <property type="molecule type" value="Genomic_DNA"/>
</dbReference>
<dbReference type="Gene3D" id="1.10.101.10">
    <property type="entry name" value="PGBD-like superfamily/PGBD"/>
    <property type="match status" value="1"/>
</dbReference>
<feature type="compositionally biased region" description="Low complexity" evidence="1">
    <location>
        <begin position="110"/>
        <end position="121"/>
    </location>
</feature>
<dbReference type="Proteomes" id="UP000321058">
    <property type="component" value="Unassembled WGS sequence"/>
</dbReference>
<keyword evidence="3" id="KW-1185">Reference proteome</keyword>
<sequence length="365" mass="39032">MSLVAHSSHRKCFFCSNDATDKPIVGSVGKGGTNKKADVQLVQAFLNSTPPEEGGPAVLLAEDGLIGPKTQAAIDKFQAKVLSRPDGRIDPHGPTIKALTTLICDSASVPPGRLGLDGRPGQAAGSPSTAPKTPQTGAQMVAEGKQILKDLERSLMSLRFKLLHQTPTTMAWLNKHFETAKVKVTPGEASKLLGIVSAIHFQVSRANAFGAQGIDSIIMFDPKADAGVIAWTVRGGDKLSTKQFQIYVEKGVNIKAPGHTVFLGPIFTNQPAPIEKQWTVIHEMCHFVGPRDGTGLEIDDNAYAFEPHFLSIGKWFKLHNAESIALMILEFAVGTAAIVGTPRLAKFKSHFDTFPKVVGGQIVTG</sequence>
<feature type="region of interest" description="Disordered" evidence="1">
    <location>
        <begin position="110"/>
        <end position="137"/>
    </location>
</feature>
<dbReference type="RefSeq" id="WP_147153396.1">
    <property type="nucleotide sequence ID" value="NZ_BKAJ01000097.1"/>
</dbReference>